<dbReference type="EMBL" id="FWXN01000011">
    <property type="protein sequence ID" value="SMC83395.1"/>
    <property type="molecule type" value="Genomic_DNA"/>
</dbReference>
<dbReference type="Proteomes" id="UP000192634">
    <property type="component" value="Unassembled WGS sequence"/>
</dbReference>
<dbReference type="AlphaFoldDB" id="A0A1W2CDQ3"/>
<protein>
    <recommendedName>
        <fullName evidence="4">Flp pilus-assembly TadE/G-like</fullName>
    </recommendedName>
</protein>
<evidence type="ECO:0008006" key="4">
    <source>
        <dbReference type="Google" id="ProtNLM"/>
    </source>
</evidence>
<gene>
    <name evidence="2" type="ORF">SAMN06296429_1118</name>
</gene>
<proteinExistence type="predicted"/>
<reference evidence="2 3" key="1">
    <citation type="submission" date="2017-04" db="EMBL/GenBank/DDBJ databases">
        <authorList>
            <person name="Afonso C.L."/>
            <person name="Miller P.J."/>
            <person name="Scott M.A."/>
            <person name="Spackman E."/>
            <person name="Goraichik I."/>
            <person name="Dimitrov K.M."/>
            <person name="Suarez D.L."/>
            <person name="Swayne D.E."/>
        </authorList>
    </citation>
    <scope>NUCLEOTIDE SEQUENCE [LARGE SCALE GENOMIC DNA]</scope>
    <source>
        <strain evidence="2 3">CGMCC 1.12511</strain>
    </source>
</reference>
<dbReference type="OrthoDB" id="4866541at2"/>
<dbReference type="RefSeq" id="WP_084452138.1">
    <property type="nucleotide sequence ID" value="NZ_CBDRLL010000002.1"/>
</dbReference>
<name>A0A1W2CDQ3_9MICO</name>
<evidence type="ECO:0000313" key="2">
    <source>
        <dbReference type="EMBL" id="SMC83395.1"/>
    </source>
</evidence>
<evidence type="ECO:0000313" key="3">
    <source>
        <dbReference type="Proteomes" id="UP000192634"/>
    </source>
</evidence>
<evidence type="ECO:0000256" key="1">
    <source>
        <dbReference type="SAM" id="Phobius"/>
    </source>
</evidence>
<keyword evidence="1" id="KW-0812">Transmembrane</keyword>
<keyword evidence="1" id="KW-0472">Membrane</keyword>
<organism evidence="2 3">
    <name type="scientific">Janibacter indicus</name>
    <dbReference type="NCBI Taxonomy" id="857417"/>
    <lineage>
        <taxon>Bacteria</taxon>
        <taxon>Bacillati</taxon>
        <taxon>Actinomycetota</taxon>
        <taxon>Actinomycetes</taxon>
        <taxon>Micrococcales</taxon>
        <taxon>Intrasporangiaceae</taxon>
        <taxon>Janibacter</taxon>
    </lineage>
</organism>
<sequence>MGETRRRLRDERGYAAVWTVVIGSALMLVGGLVYDVADKANEARRVTMVANETGRAAAQEVTTGVISGRSDGVDPQRAAEAAEAYLDSTGMDGQVTVSGSQVSVTTTQSWSPKIMPILQPDTLTATAVTDLERVTPGSAP</sequence>
<keyword evidence="1" id="KW-1133">Transmembrane helix</keyword>
<accession>A0A1W2CDQ3</accession>
<feature type="transmembrane region" description="Helical" evidence="1">
    <location>
        <begin position="12"/>
        <end position="34"/>
    </location>
</feature>